<reference evidence="4 5" key="1">
    <citation type="submission" date="2016-03" db="EMBL/GenBank/DDBJ databases">
        <authorList>
            <person name="Ploux O."/>
        </authorList>
    </citation>
    <scope>NUCLEOTIDE SEQUENCE [LARGE SCALE GENOMIC DNA]</scope>
    <source>
        <strain evidence="4 5">BER2</strain>
    </source>
</reference>
<dbReference type="InterPro" id="IPR050397">
    <property type="entry name" value="Env_Response_Regulators"/>
</dbReference>
<feature type="domain" description="Cyclic nucleotide-binding" evidence="2">
    <location>
        <begin position="138"/>
        <end position="242"/>
    </location>
</feature>
<dbReference type="InterPro" id="IPR000595">
    <property type="entry name" value="cNMP-bd_dom"/>
</dbReference>
<dbReference type="InterPro" id="IPR014710">
    <property type="entry name" value="RmlC-like_jellyroll"/>
</dbReference>
<evidence type="ECO:0000313" key="4">
    <source>
        <dbReference type="EMBL" id="KYG70476.1"/>
    </source>
</evidence>
<dbReference type="Pfam" id="PF00027">
    <property type="entry name" value="cNMP_binding"/>
    <property type="match status" value="1"/>
</dbReference>
<dbReference type="SMART" id="SM00100">
    <property type="entry name" value="cNMP"/>
    <property type="match status" value="1"/>
</dbReference>
<dbReference type="CDD" id="cd00038">
    <property type="entry name" value="CAP_ED"/>
    <property type="match status" value="1"/>
</dbReference>
<dbReference type="Gene3D" id="2.60.120.10">
    <property type="entry name" value="Jelly Rolls"/>
    <property type="match status" value="1"/>
</dbReference>
<keyword evidence="1" id="KW-0597">Phosphoprotein</keyword>
<dbReference type="InterPro" id="IPR011006">
    <property type="entry name" value="CheY-like_superfamily"/>
</dbReference>
<feature type="modified residue" description="4-aspartylphosphate" evidence="1">
    <location>
        <position position="59"/>
    </location>
</feature>
<organism evidence="4 5">
    <name type="scientific">Bdellovibrio bacteriovorus</name>
    <dbReference type="NCBI Taxonomy" id="959"/>
    <lineage>
        <taxon>Bacteria</taxon>
        <taxon>Pseudomonadati</taxon>
        <taxon>Bdellovibrionota</taxon>
        <taxon>Bdellovibrionia</taxon>
        <taxon>Bdellovibrionales</taxon>
        <taxon>Pseudobdellovibrionaceae</taxon>
        <taxon>Bdellovibrio</taxon>
    </lineage>
</organism>
<dbReference type="RefSeq" id="WP_063242260.1">
    <property type="nucleotide sequence ID" value="NZ_CP168967.1"/>
</dbReference>
<dbReference type="Proteomes" id="UP000075391">
    <property type="component" value="Unassembled WGS sequence"/>
</dbReference>
<evidence type="ECO:0000256" key="1">
    <source>
        <dbReference type="PROSITE-ProRule" id="PRU00169"/>
    </source>
</evidence>
<evidence type="ECO:0000313" key="5">
    <source>
        <dbReference type="Proteomes" id="UP000075391"/>
    </source>
</evidence>
<dbReference type="EMBL" id="LUKF01000001">
    <property type="protein sequence ID" value="KYG70476.1"/>
    <property type="molecule type" value="Genomic_DNA"/>
</dbReference>
<gene>
    <name evidence="4" type="ORF">AZI85_00575</name>
</gene>
<dbReference type="GO" id="GO:0005829">
    <property type="term" value="C:cytosol"/>
    <property type="evidence" value="ECO:0007669"/>
    <property type="project" value="TreeGrafter"/>
</dbReference>
<dbReference type="SUPFAM" id="SSF51206">
    <property type="entry name" value="cAMP-binding domain-like"/>
    <property type="match status" value="1"/>
</dbReference>
<dbReference type="InterPro" id="IPR018490">
    <property type="entry name" value="cNMP-bd_dom_sf"/>
</dbReference>
<dbReference type="PROSITE" id="PS50110">
    <property type="entry name" value="RESPONSE_REGULATORY"/>
    <property type="match status" value="1"/>
</dbReference>
<protein>
    <submittedName>
        <fullName evidence="4">Transcriptional regulator</fullName>
    </submittedName>
</protein>
<dbReference type="GO" id="GO:0003700">
    <property type="term" value="F:DNA-binding transcription factor activity"/>
    <property type="evidence" value="ECO:0007669"/>
    <property type="project" value="TreeGrafter"/>
</dbReference>
<dbReference type="AlphaFoldDB" id="A0A150WVP3"/>
<feature type="domain" description="Response regulatory" evidence="3">
    <location>
        <begin position="8"/>
        <end position="126"/>
    </location>
</feature>
<proteinExistence type="predicted"/>
<comment type="caution">
    <text evidence="4">The sequence shown here is derived from an EMBL/GenBank/DDBJ whole genome shotgun (WGS) entry which is preliminary data.</text>
</comment>
<dbReference type="SUPFAM" id="SSF52172">
    <property type="entry name" value="CheY-like"/>
    <property type="match status" value="1"/>
</dbReference>
<dbReference type="PROSITE" id="PS50042">
    <property type="entry name" value="CNMP_BINDING_3"/>
    <property type="match status" value="1"/>
</dbReference>
<dbReference type="PANTHER" id="PTHR24567">
    <property type="entry name" value="CRP FAMILY TRANSCRIPTIONAL REGULATORY PROTEIN"/>
    <property type="match status" value="1"/>
</dbReference>
<evidence type="ECO:0000259" key="2">
    <source>
        <dbReference type="PROSITE" id="PS50042"/>
    </source>
</evidence>
<dbReference type="Gene3D" id="3.40.50.2300">
    <property type="match status" value="1"/>
</dbReference>
<dbReference type="GO" id="GO:0000160">
    <property type="term" value="P:phosphorelay signal transduction system"/>
    <property type="evidence" value="ECO:0007669"/>
    <property type="project" value="InterPro"/>
</dbReference>
<dbReference type="InterPro" id="IPR001789">
    <property type="entry name" value="Sig_transdc_resp-reg_receiver"/>
</dbReference>
<name>A0A150WVP3_BDEBC</name>
<evidence type="ECO:0000259" key="3">
    <source>
        <dbReference type="PROSITE" id="PS50110"/>
    </source>
</evidence>
<dbReference type="OrthoDB" id="5290385at2"/>
<accession>A0A150WVP3</accession>
<sequence length="252" mass="28536">MGQEKKNTFLIVSGDKTRIQRCTDILTRNFPNCTVFHGSEWFETKYKLDNVHPKAILVDEYLPKGSGFDIVSKILKEKNNDDISIVIMSYVADHDIFHQEVTSGRIQFLTEPDREQAVIDCISKIVSPKKQEDPQQQYELKQLQPGEVLFKEGDRTELAYIVKKGSLRAYCLDNEGDRIMLGEIMAGEFVGEMGHFNQDPRSATVEAITEVELIAIPNSAIENVIFTRPSWAKALVKTLSQRLKKANKALTG</sequence>
<dbReference type="PANTHER" id="PTHR24567:SF74">
    <property type="entry name" value="HTH-TYPE TRANSCRIPTIONAL REGULATOR ARCR"/>
    <property type="match status" value="1"/>
</dbReference>